<feature type="domain" description="NIF system FeS cluster assembly NifU C-terminal" evidence="1">
    <location>
        <begin position="5"/>
        <end position="70"/>
    </location>
</feature>
<sequence length="72" mass="7613">MRARVEQALADLRPALAMDGGDVELVGIADGVVRVRLMGACSGCPMAAMTLVGFVEERLKSQIPEIRGVESV</sequence>
<dbReference type="InterPro" id="IPR034904">
    <property type="entry name" value="FSCA_dom_sf"/>
</dbReference>
<evidence type="ECO:0000313" key="3">
    <source>
        <dbReference type="Proteomes" id="UP000027284"/>
    </source>
</evidence>
<dbReference type="PANTHER" id="PTHR11178">
    <property type="entry name" value="IRON-SULFUR CLUSTER SCAFFOLD PROTEIN NFU-RELATED"/>
    <property type="match status" value="1"/>
</dbReference>
<reference evidence="2 3" key="1">
    <citation type="submission" date="2014-04" db="EMBL/GenBank/DDBJ databases">
        <title>The Genome Sequence of Thermoanaerobaculum aquaticum MP-01, The First Cultivated Group 23 Acidobacterium.</title>
        <authorList>
            <person name="Stamps B.W."/>
            <person name="Losey N.A."/>
            <person name="Lawson P.A."/>
            <person name="Stevenson B.S."/>
        </authorList>
    </citation>
    <scope>NUCLEOTIDE SEQUENCE [LARGE SCALE GENOMIC DNA]</scope>
    <source>
        <strain evidence="2 3">MP-01</strain>
    </source>
</reference>
<dbReference type="GO" id="GO:0051536">
    <property type="term" value="F:iron-sulfur cluster binding"/>
    <property type="evidence" value="ECO:0007669"/>
    <property type="project" value="InterPro"/>
</dbReference>
<proteinExistence type="predicted"/>
<dbReference type="Pfam" id="PF01106">
    <property type="entry name" value="NifU"/>
    <property type="match status" value="1"/>
</dbReference>
<evidence type="ECO:0000259" key="1">
    <source>
        <dbReference type="Pfam" id="PF01106"/>
    </source>
</evidence>
<dbReference type="STRING" id="1312852.EG19_05800"/>
<dbReference type="EMBL" id="JMFG01000022">
    <property type="protein sequence ID" value="KDA53436.1"/>
    <property type="molecule type" value="Genomic_DNA"/>
</dbReference>
<organism evidence="2 3">
    <name type="scientific">Thermoanaerobaculum aquaticum</name>
    <dbReference type="NCBI Taxonomy" id="1312852"/>
    <lineage>
        <taxon>Bacteria</taxon>
        <taxon>Pseudomonadati</taxon>
        <taxon>Acidobacteriota</taxon>
        <taxon>Thermoanaerobaculia</taxon>
        <taxon>Thermoanaerobaculales</taxon>
        <taxon>Thermoanaerobaculaceae</taxon>
        <taxon>Thermoanaerobaculum</taxon>
    </lineage>
</organism>
<gene>
    <name evidence="2" type="ORF">EG19_05800</name>
</gene>
<dbReference type="OrthoDB" id="9796965at2"/>
<protein>
    <submittedName>
        <fullName evidence="2">Nitrogen fixation protein NifU</fullName>
    </submittedName>
</protein>
<dbReference type="GO" id="GO:0016226">
    <property type="term" value="P:iron-sulfur cluster assembly"/>
    <property type="evidence" value="ECO:0007669"/>
    <property type="project" value="InterPro"/>
</dbReference>
<dbReference type="Gene3D" id="3.30.300.130">
    <property type="entry name" value="Fe-S cluster assembly (FSCA)"/>
    <property type="match status" value="1"/>
</dbReference>
<dbReference type="AlphaFoldDB" id="A0A062XZA9"/>
<comment type="caution">
    <text evidence="2">The sequence shown here is derived from an EMBL/GenBank/DDBJ whole genome shotgun (WGS) entry which is preliminary data.</text>
</comment>
<dbReference type="Proteomes" id="UP000027284">
    <property type="component" value="Unassembled WGS sequence"/>
</dbReference>
<dbReference type="InterPro" id="IPR001075">
    <property type="entry name" value="NIF_FeS_clus_asmbl_NifU_C"/>
</dbReference>
<dbReference type="SUPFAM" id="SSF117916">
    <property type="entry name" value="Fe-S cluster assembly (FSCA) domain-like"/>
    <property type="match status" value="1"/>
</dbReference>
<evidence type="ECO:0000313" key="2">
    <source>
        <dbReference type="EMBL" id="KDA53436.1"/>
    </source>
</evidence>
<accession>A0A062XZA9</accession>
<dbReference type="GO" id="GO:0005506">
    <property type="term" value="F:iron ion binding"/>
    <property type="evidence" value="ECO:0007669"/>
    <property type="project" value="InterPro"/>
</dbReference>
<keyword evidence="3" id="KW-1185">Reference proteome</keyword>
<name>A0A062XZA9_9BACT</name>